<evidence type="ECO:0008006" key="3">
    <source>
        <dbReference type="Google" id="ProtNLM"/>
    </source>
</evidence>
<accession>B0RT87</accession>
<sequence length="102" mass="11965">MFLIQVLLPLADNNGVRFEQAMFDEVHHHLAMQFGGITAYTRAPVHGAWQEQGAQLVHDDLVIYEVMADDLDRGWWRSYRAELEQRFRQEQLIVRAQEITLL</sequence>
<dbReference type="HOGENOM" id="CLU_153885_0_0_6"/>
<dbReference type="KEGG" id="xca:xcc-b100_2318"/>
<organism evidence="1 2">
    <name type="scientific">Xanthomonas campestris pv. campestris (strain B100)</name>
    <dbReference type="NCBI Taxonomy" id="509169"/>
    <lineage>
        <taxon>Bacteria</taxon>
        <taxon>Pseudomonadati</taxon>
        <taxon>Pseudomonadota</taxon>
        <taxon>Gammaproteobacteria</taxon>
        <taxon>Lysobacterales</taxon>
        <taxon>Lysobacteraceae</taxon>
        <taxon>Xanthomonas</taxon>
    </lineage>
</organism>
<dbReference type="EMBL" id="AM920689">
    <property type="protein sequence ID" value="CAP51673.1"/>
    <property type="molecule type" value="Genomic_DNA"/>
</dbReference>
<gene>
    <name evidence="1" type="ORF">XCCB100_2318</name>
</gene>
<dbReference type="AlphaFoldDB" id="B0RT87"/>
<evidence type="ECO:0000313" key="1">
    <source>
        <dbReference type="EMBL" id="CAP51673.1"/>
    </source>
</evidence>
<proteinExistence type="predicted"/>
<name>B0RT87_XANCB</name>
<reference evidence="1 2" key="1">
    <citation type="journal article" date="2008" name="J. Biotechnol.">
        <title>The genome of Xanthomonas campestris pv. campestris B100 and its use for the reconstruction of metabolic pathways involved in xanthan biosynthesis.</title>
        <authorList>
            <person name="Vorholter F.J."/>
            <person name="Schneiker S."/>
            <person name="Goesmann A."/>
            <person name="Krause L."/>
            <person name="Bekel T."/>
            <person name="Kaiser O."/>
            <person name="Linke B."/>
            <person name="Patschkowski T."/>
            <person name="Ruckert C."/>
            <person name="Schmid J."/>
            <person name="Sidhu V.K."/>
            <person name="Sieber V."/>
            <person name="Tauch A."/>
            <person name="Watt S.A."/>
            <person name="Weisshaar B."/>
            <person name="Becker A."/>
            <person name="Niehaus K."/>
            <person name="Puhler A."/>
        </authorList>
    </citation>
    <scope>NUCLEOTIDE SEQUENCE [LARGE SCALE GENOMIC DNA]</scope>
    <source>
        <strain evidence="1 2">B100</strain>
    </source>
</reference>
<evidence type="ECO:0000313" key="2">
    <source>
        <dbReference type="Proteomes" id="UP000001188"/>
    </source>
</evidence>
<protein>
    <recommendedName>
        <fullName evidence="3">DUF4286 family protein</fullName>
    </recommendedName>
</protein>
<dbReference type="Proteomes" id="UP000001188">
    <property type="component" value="Chromosome"/>
</dbReference>